<dbReference type="EMBL" id="JBHTIT010000001">
    <property type="protein sequence ID" value="MFD0949160.1"/>
    <property type="molecule type" value="Genomic_DNA"/>
</dbReference>
<reference evidence="2" key="1">
    <citation type="journal article" date="2019" name="Int. J. Syst. Evol. Microbiol.">
        <title>The Global Catalogue of Microorganisms (GCM) 10K type strain sequencing project: providing services to taxonomists for standard genome sequencing and annotation.</title>
        <authorList>
            <consortium name="The Broad Institute Genomics Platform"/>
            <consortium name="The Broad Institute Genome Sequencing Center for Infectious Disease"/>
            <person name="Wu L."/>
            <person name="Ma J."/>
        </authorList>
    </citation>
    <scope>NUCLEOTIDE SEQUENCE [LARGE SCALE GENOMIC DNA]</scope>
    <source>
        <strain evidence="2">CCUG 63419</strain>
    </source>
</reference>
<evidence type="ECO:0000313" key="2">
    <source>
        <dbReference type="Proteomes" id="UP001597044"/>
    </source>
</evidence>
<protein>
    <submittedName>
        <fullName evidence="1">DUF445 domain-containing protein</fullName>
    </submittedName>
</protein>
<keyword evidence="2" id="KW-1185">Reference proteome</keyword>
<evidence type="ECO:0000313" key="1">
    <source>
        <dbReference type="EMBL" id="MFD0949160.1"/>
    </source>
</evidence>
<proteinExistence type="predicted"/>
<comment type="caution">
    <text evidence="1">The sequence shown here is derived from an EMBL/GenBank/DDBJ whole genome shotgun (WGS) entry which is preliminary data.</text>
</comment>
<gene>
    <name evidence="1" type="ORF">ACFQ0F_01930</name>
</gene>
<dbReference type="PANTHER" id="PTHR35791:SF1">
    <property type="entry name" value="UPF0754 MEMBRANE PROTEIN YHEB"/>
    <property type="match status" value="1"/>
</dbReference>
<dbReference type="RefSeq" id="WP_116208086.1">
    <property type="nucleotide sequence ID" value="NZ_JBHTIT010000001.1"/>
</dbReference>
<dbReference type="PANTHER" id="PTHR35791">
    <property type="entry name" value="UPF0754 MEMBRANE PROTEIN YHEB"/>
    <property type="match status" value="1"/>
</dbReference>
<accession>A0ABW3HCG3</accession>
<sequence length="100" mass="11227">MYDQAGLAQPLVVLAVESESYQQMKKDIAGKLIERLPATLTHVEKYADDAMDVRNTLVSKMQEMTTEEFEGVLRPVFEQDEWKLIASGAVLGFLVGEHQV</sequence>
<dbReference type="Proteomes" id="UP001597044">
    <property type="component" value="Unassembled WGS sequence"/>
</dbReference>
<organism evidence="1 2">
    <name type="scientific">Paraperlucidibaca wandonensis</name>
    <dbReference type="NCBI Taxonomy" id="1268273"/>
    <lineage>
        <taxon>Bacteria</taxon>
        <taxon>Pseudomonadati</taxon>
        <taxon>Pseudomonadota</taxon>
        <taxon>Gammaproteobacteria</taxon>
        <taxon>Moraxellales</taxon>
        <taxon>Moraxellaceae</taxon>
        <taxon>Paraperlucidibaca</taxon>
    </lineage>
</organism>
<name>A0ABW3HCG3_9GAMM</name>